<feature type="chain" id="PRO_5012028299" evidence="2">
    <location>
        <begin position="18"/>
        <end position="676"/>
    </location>
</feature>
<feature type="compositionally biased region" description="Basic and acidic residues" evidence="1">
    <location>
        <begin position="649"/>
        <end position="664"/>
    </location>
</feature>
<feature type="region of interest" description="Disordered" evidence="1">
    <location>
        <begin position="607"/>
        <end position="676"/>
    </location>
</feature>
<gene>
    <name evidence="3" type="ORF">AK812_SmicGene7888</name>
</gene>
<dbReference type="OrthoDB" id="10528139at2759"/>
<feature type="region of interest" description="Disordered" evidence="1">
    <location>
        <begin position="157"/>
        <end position="180"/>
    </location>
</feature>
<dbReference type="AlphaFoldDB" id="A0A1Q9EME3"/>
<keyword evidence="2" id="KW-0732">Signal</keyword>
<keyword evidence="4" id="KW-1185">Reference proteome</keyword>
<evidence type="ECO:0000256" key="1">
    <source>
        <dbReference type="SAM" id="MobiDB-lite"/>
    </source>
</evidence>
<name>A0A1Q9EME3_SYMMI</name>
<dbReference type="Proteomes" id="UP000186817">
    <property type="component" value="Unassembled WGS sequence"/>
</dbReference>
<feature type="region of interest" description="Disordered" evidence="1">
    <location>
        <begin position="222"/>
        <end position="290"/>
    </location>
</feature>
<evidence type="ECO:0000313" key="4">
    <source>
        <dbReference type="Proteomes" id="UP000186817"/>
    </source>
</evidence>
<feature type="signal peptide" evidence="2">
    <location>
        <begin position="1"/>
        <end position="17"/>
    </location>
</feature>
<comment type="caution">
    <text evidence="3">The sequence shown here is derived from an EMBL/GenBank/DDBJ whole genome shotgun (WGS) entry which is preliminary data.</text>
</comment>
<feature type="compositionally biased region" description="Polar residues" evidence="1">
    <location>
        <begin position="274"/>
        <end position="283"/>
    </location>
</feature>
<dbReference type="EMBL" id="LSRX01000114">
    <property type="protein sequence ID" value="OLQ08594.1"/>
    <property type="molecule type" value="Genomic_DNA"/>
</dbReference>
<accession>A0A1Q9EME3</accession>
<evidence type="ECO:0000256" key="2">
    <source>
        <dbReference type="SAM" id="SignalP"/>
    </source>
</evidence>
<protein>
    <submittedName>
        <fullName evidence="3">Uncharacterized protein</fullName>
    </submittedName>
</protein>
<proteinExistence type="predicted"/>
<evidence type="ECO:0000313" key="3">
    <source>
        <dbReference type="EMBL" id="OLQ08594.1"/>
    </source>
</evidence>
<sequence>MIRDIILLFSCLVGALASGTCNVAVADYEQVCDHSTWTCRIVCNTGMLPGMKPSKCVAKHCASTNKRNQHIVQKMMAASAHYCSRDICFLQDHALLLVWLELMPPGDFLLGEFVEKAVPAEAGGRCTAVEKAQMAILGGILHPQAAQKALLVQYRGAGDNRQTPPAAKGKGGYRDTAKAQARVTDSQVLDAVVGLVDRAQHQGANGILSRLSNLVQNAVEGKPIASGRAERRRKAKERKQTPLQSFYGPLKAKGKGHPPKGAGQQGKGPDDTQNRGATQQPNPGWQPLGQAIPADEAAKRLRAQKPLRAQWIIAGSQKPILGESSAKVDLPSHWQGKAKVKQWHSVPFVDAAGKPDAANLRRTSTVVPAAKLSKTIRVSFVKSFMEASLWQQVGQQPTEAAMKLLQVKMNRGEAWRLQSHADEAVLTGYLMGPECEAFKALKVSGKHGTFCEQLQRDQPAKDLVQWVPPGTLQGLAYLREVSKQAQGQPLAFRKGGGASLGFKLPAGQARKGASAWRVRNVPRWWSRDDLIEVIEGAGFSELPRALESGEIELQVERVIGHRSMNAEGEQAVDLTTAELNVSKRLFLSPSAVQMMCGSEISAKTETLSLTHARKDDDGSRRRKGGDDDDGGRRRKGGDDDDGGRRRKGGKDDDGSRRRKDDNGSRRRKEPIYFQQE</sequence>
<organism evidence="3 4">
    <name type="scientific">Symbiodinium microadriaticum</name>
    <name type="common">Dinoflagellate</name>
    <name type="synonym">Zooxanthella microadriatica</name>
    <dbReference type="NCBI Taxonomy" id="2951"/>
    <lineage>
        <taxon>Eukaryota</taxon>
        <taxon>Sar</taxon>
        <taxon>Alveolata</taxon>
        <taxon>Dinophyceae</taxon>
        <taxon>Suessiales</taxon>
        <taxon>Symbiodiniaceae</taxon>
        <taxon>Symbiodinium</taxon>
    </lineage>
</organism>
<reference evidence="3 4" key="1">
    <citation type="submission" date="2016-02" db="EMBL/GenBank/DDBJ databases">
        <title>Genome analysis of coral dinoflagellate symbionts highlights evolutionary adaptations to a symbiotic lifestyle.</title>
        <authorList>
            <person name="Aranda M."/>
            <person name="Li Y."/>
            <person name="Liew Y.J."/>
            <person name="Baumgarten S."/>
            <person name="Simakov O."/>
            <person name="Wilson M."/>
            <person name="Piel J."/>
            <person name="Ashoor H."/>
            <person name="Bougouffa S."/>
            <person name="Bajic V.B."/>
            <person name="Ryu T."/>
            <person name="Ravasi T."/>
            <person name="Bayer T."/>
            <person name="Micklem G."/>
            <person name="Kim H."/>
            <person name="Bhak J."/>
            <person name="Lajeunesse T.C."/>
            <person name="Voolstra C.R."/>
        </authorList>
    </citation>
    <scope>NUCLEOTIDE SEQUENCE [LARGE SCALE GENOMIC DNA]</scope>
    <source>
        <strain evidence="3 4">CCMP2467</strain>
    </source>
</reference>